<dbReference type="HOGENOM" id="CLU_3235929_0_0_5"/>
<reference evidence="1 2" key="1">
    <citation type="journal article" date="2014" name="PLoS ONE">
        <title>Genome Information of Methylobacterium oryzae, a Plant-Probiotic Methylotroph in the Phyllosphere.</title>
        <authorList>
            <person name="Kwak M.J."/>
            <person name="Jeong H."/>
            <person name="Madhaiyan M."/>
            <person name="Lee Y."/>
            <person name="Sa T.M."/>
            <person name="Oh T.K."/>
            <person name="Kim J.F."/>
        </authorList>
    </citation>
    <scope>NUCLEOTIDE SEQUENCE [LARGE SCALE GENOMIC DNA]</scope>
    <source>
        <strain evidence="1 2">CBMB20</strain>
    </source>
</reference>
<keyword evidence="2" id="KW-1185">Reference proteome</keyword>
<dbReference type="EMBL" id="CP003811">
    <property type="protein sequence ID" value="AIQ89175.1"/>
    <property type="molecule type" value="Genomic_DNA"/>
</dbReference>
<protein>
    <submittedName>
        <fullName evidence="1">Protein of unassigned function</fullName>
    </submittedName>
</protein>
<name>A0A089NRK8_9HYPH</name>
<accession>A0A089NRK8</accession>
<dbReference type="Proteomes" id="UP000029492">
    <property type="component" value="Chromosome"/>
</dbReference>
<proteinExistence type="predicted"/>
<sequence length="43" mass="4626">MPDGQSDEPRIEDWQVVSGILHVPRSVAAGRTHSPPPGPHTTI</sequence>
<evidence type="ECO:0000313" key="1">
    <source>
        <dbReference type="EMBL" id="AIQ89175.1"/>
    </source>
</evidence>
<gene>
    <name evidence="1" type="ORF">MOC_1420</name>
</gene>
<evidence type="ECO:0000313" key="2">
    <source>
        <dbReference type="Proteomes" id="UP000029492"/>
    </source>
</evidence>
<dbReference type="AlphaFoldDB" id="A0A089NRK8"/>
<organism evidence="1 2">
    <name type="scientific">Methylobacterium oryzae CBMB20</name>
    <dbReference type="NCBI Taxonomy" id="693986"/>
    <lineage>
        <taxon>Bacteria</taxon>
        <taxon>Pseudomonadati</taxon>
        <taxon>Pseudomonadota</taxon>
        <taxon>Alphaproteobacteria</taxon>
        <taxon>Hyphomicrobiales</taxon>
        <taxon>Methylobacteriaceae</taxon>
        <taxon>Methylobacterium</taxon>
    </lineage>
</organism>
<dbReference type="KEGG" id="mor:MOC_1420"/>